<comment type="caution">
    <text evidence="6">The sequence shown here is derived from an EMBL/GenBank/DDBJ whole genome shotgun (WGS) entry which is preliminary data.</text>
</comment>
<dbReference type="AlphaFoldDB" id="A0A8S0SBF4"/>
<dbReference type="Pfam" id="PF06203">
    <property type="entry name" value="CCT"/>
    <property type="match status" value="1"/>
</dbReference>
<dbReference type="Proteomes" id="UP000594638">
    <property type="component" value="Unassembled WGS sequence"/>
</dbReference>
<dbReference type="InterPro" id="IPR010402">
    <property type="entry name" value="CCT_domain"/>
</dbReference>
<dbReference type="GO" id="GO:0006355">
    <property type="term" value="P:regulation of DNA-templated transcription"/>
    <property type="evidence" value="ECO:0007669"/>
    <property type="project" value="TreeGrafter"/>
</dbReference>
<dbReference type="EMBL" id="CACTIH010004032">
    <property type="protein sequence ID" value="CAA2988830.1"/>
    <property type="molecule type" value="Genomic_DNA"/>
</dbReference>
<evidence type="ECO:0000256" key="4">
    <source>
        <dbReference type="SAM" id="MobiDB-lite"/>
    </source>
</evidence>
<dbReference type="PROSITE" id="PS51017">
    <property type="entry name" value="CCT"/>
    <property type="match status" value="1"/>
</dbReference>
<dbReference type="PANTHER" id="PTHR31874:SF25">
    <property type="entry name" value="CCT MOTIF FAMILY PROTEIN"/>
    <property type="match status" value="1"/>
</dbReference>
<dbReference type="OrthoDB" id="153872at2759"/>
<reference evidence="6 7" key="1">
    <citation type="submission" date="2019-12" db="EMBL/GenBank/DDBJ databases">
        <authorList>
            <person name="Alioto T."/>
            <person name="Alioto T."/>
            <person name="Gomez Garrido J."/>
        </authorList>
    </citation>
    <scope>NUCLEOTIDE SEQUENCE [LARGE SCALE GENOMIC DNA]</scope>
</reference>
<feature type="domain" description="CCT" evidence="5">
    <location>
        <begin position="270"/>
        <end position="312"/>
    </location>
</feature>
<evidence type="ECO:0000313" key="6">
    <source>
        <dbReference type="EMBL" id="CAA2988830.1"/>
    </source>
</evidence>
<evidence type="ECO:0000256" key="3">
    <source>
        <dbReference type="PROSITE-ProRule" id="PRU00357"/>
    </source>
</evidence>
<name>A0A8S0SBF4_OLEEU</name>
<dbReference type="InterPro" id="IPR052453">
    <property type="entry name" value="CONSTANS-like_ZF"/>
</dbReference>
<evidence type="ECO:0000256" key="2">
    <source>
        <dbReference type="ARBA" id="ARBA00023242"/>
    </source>
</evidence>
<feature type="region of interest" description="Disordered" evidence="4">
    <location>
        <begin position="22"/>
        <end position="48"/>
    </location>
</feature>
<keyword evidence="7" id="KW-1185">Reference proteome</keyword>
<keyword evidence="2 3" id="KW-0539">Nucleus</keyword>
<evidence type="ECO:0000256" key="1">
    <source>
        <dbReference type="ARBA" id="ARBA00004123"/>
    </source>
</evidence>
<gene>
    <name evidence="6" type="ORF">OLEA9_A043940</name>
</gene>
<evidence type="ECO:0000259" key="5">
    <source>
        <dbReference type="PROSITE" id="PS51017"/>
    </source>
</evidence>
<evidence type="ECO:0000313" key="7">
    <source>
        <dbReference type="Proteomes" id="UP000594638"/>
    </source>
</evidence>
<dbReference type="GO" id="GO:0005634">
    <property type="term" value="C:nucleus"/>
    <property type="evidence" value="ECO:0007669"/>
    <property type="project" value="UniProtKB-SubCell"/>
</dbReference>
<accession>A0A8S0SBF4</accession>
<proteinExistence type="predicted"/>
<dbReference type="Gramene" id="OE9A043940T1">
    <property type="protein sequence ID" value="OE9A043940C1"/>
    <property type="gene ID" value="OE9A043940"/>
</dbReference>
<feature type="compositionally biased region" description="Basic and acidic residues" evidence="4">
    <location>
        <begin position="27"/>
        <end position="39"/>
    </location>
</feature>
<comment type="subcellular location">
    <subcellularLocation>
        <location evidence="1 3">Nucleus</location>
    </subcellularLocation>
</comment>
<sequence>MNSRRFKSRKLRTKARKPKFLSLRLKLSPDETKTPEKSTEIPTSSSEAAAAYGGNCHQLDLFPPRPENLVEEKYTHIHDQDNVAYFFSAGDGGATTTLNGLLDASNVTTSSFNNNSISISITSLSPSASLTYACVGKDSELARTALRNREREPSEEKWVYYSEMVERKVKEEEVTSGAADLRWKDPADKTRKLSLKLDYQDILNAWSDKGPLYIHAETPQTVPDINDEFFAHGVSWGCNGGSWTVPILAGNIHNPGIGVKKEEEMKLGKREASVLRYKEKRQNRLFAKKIRYQVRKLNAEKRPRVKGRFVKRD</sequence>
<organism evidence="6 7">
    <name type="scientific">Olea europaea subsp. europaea</name>
    <dbReference type="NCBI Taxonomy" id="158383"/>
    <lineage>
        <taxon>Eukaryota</taxon>
        <taxon>Viridiplantae</taxon>
        <taxon>Streptophyta</taxon>
        <taxon>Embryophyta</taxon>
        <taxon>Tracheophyta</taxon>
        <taxon>Spermatophyta</taxon>
        <taxon>Magnoliopsida</taxon>
        <taxon>eudicotyledons</taxon>
        <taxon>Gunneridae</taxon>
        <taxon>Pentapetalae</taxon>
        <taxon>asterids</taxon>
        <taxon>lamiids</taxon>
        <taxon>Lamiales</taxon>
        <taxon>Oleaceae</taxon>
        <taxon>Oleeae</taxon>
        <taxon>Olea</taxon>
    </lineage>
</organism>
<protein>
    <submittedName>
        <fullName evidence="6">Zinc finger CONSTANS-LIKE 6</fullName>
    </submittedName>
</protein>
<dbReference type="PANTHER" id="PTHR31874">
    <property type="entry name" value="CCT MOTIF FAMILY PROTEIN, EXPRESSED"/>
    <property type="match status" value="1"/>
</dbReference>